<dbReference type="VEuPathDB" id="FungiDB:AB675_255"/>
<sequence>MEEHILHTDFGDLYTASSRPSNTSTIKSSSPTLLLLHGQGFSSRVFGPLIEHATSLTQNHSIIVFDYPATAAPPTPRTQAKPIITTLRLRSGQDVIVLGWSVGGHVALELISAIAAASASIKIHGIMICGTPPVPKQHISGFKKDGADVSALFNPDATDEDLGKVADTLIQTRPVPQFIIDDLQRLDRRAGRSMIVKHMEGSSSNQVELLHQSRENGLRS</sequence>
<gene>
    <name evidence="2" type="ORF">AB675_255</name>
</gene>
<dbReference type="STRING" id="1664694.A0A0N1HB77"/>
<reference evidence="2 3" key="1">
    <citation type="submission" date="2015-06" db="EMBL/GenBank/DDBJ databases">
        <title>Draft genome of the ant-associated black yeast Phialophora attae CBS 131958.</title>
        <authorList>
            <person name="Moreno L.F."/>
            <person name="Stielow B.J."/>
            <person name="de Hoog S."/>
            <person name="Vicente V.A."/>
            <person name="Weiss V.A."/>
            <person name="de Vries M."/>
            <person name="Cruz L.M."/>
            <person name="Souza E.M."/>
        </authorList>
    </citation>
    <scope>NUCLEOTIDE SEQUENCE [LARGE SCALE GENOMIC DNA]</scope>
    <source>
        <strain evidence="2 3">CBS 131958</strain>
    </source>
</reference>
<keyword evidence="3" id="KW-1185">Reference proteome</keyword>
<evidence type="ECO:0000313" key="3">
    <source>
        <dbReference type="Proteomes" id="UP000038010"/>
    </source>
</evidence>
<accession>A0A0N1HB77</accession>
<dbReference type="Proteomes" id="UP000038010">
    <property type="component" value="Unassembled WGS sequence"/>
</dbReference>
<evidence type="ECO:0000259" key="1">
    <source>
        <dbReference type="Pfam" id="PF12697"/>
    </source>
</evidence>
<dbReference type="AlphaFoldDB" id="A0A0N1HB77"/>
<dbReference type="Gene3D" id="3.40.50.1820">
    <property type="entry name" value="alpha/beta hydrolase"/>
    <property type="match status" value="1"/>
</dbReference>
<organism evidence="2 3">
    <name type="scientific">Cyphellophora attinorum</name>
    <dbReference type="NCBI Taxonomy" id="1664694"/>
    <lineage>
        <taxon>Eukaryota</taxon>
        <taxon>Fungi</taxon>
        <taxon>Dikarya</taxon>
        <taxon>Ascomycota</taxon>
        <taxon>Pezizomycotina</taxon>
        <taxon>Eurotiomycetes</taxon>
        <taxon>Chaetothyriomycetidae</taxon>
        <taxon>Chaetothyriales</taxon>
        <taxon>Cyphellophoraceae</taxon>
        <taxon>Cyphellophora</taxon>
    </lineage>
</organism>
<evidence type="ECO:0000313" key="2">
    <source>
        <dbReference type="EMBL" id="KPI45393.1"/>
    </source>
</evidence>
<dbReference type="RefSeq" id="XP_018005356.1">
    <property type="nucleotide sequence ID" value="XM_018142540.1"/>
</dbReference>
<comment type="caution">
    <text evidence="2">The sequence shown here is derived from an EMBL/GenBank/DDBJ whole genome shotgun (WGS) entry which is preliminary data.</text>
</comment>
<name>A0A0N1HB77_9EURO</name>
<dbReference type="SUPFAM" id="SSF53474">
    <property type="entry name" value="alpha/beta-Hydrolases"/>
    <property type="match status" value="1"/>
</dbReference>
<feature type="domain" description="AB hydrolase-1" evidence="1">
    <location>
        <begin position="33"/>
        <end position="146"/>
    </location>
</feature>
<proteinExistence type="predicted"/>
<dbReference type="EMBL" id="LFJN01000001">
    <property type="protein sequence ID" value="KPI45393.1"/>
    <property type="molecule type" value="Genomic_DNA"/>
</dbReference>
<dbReference type="OrthoDB" id="8119704at2759"/>
<dbReference type="InterPro" id="IPR000073">
    <property type="entry name" value="AB_hydrolase_1"/>
</dbReference>
<protein>
    <recommendedName>
        <fullName evidence="1">AB hydrolase-1 domain-containing protein</fullName>
    </recommendedName>
</protein>
<dbReference type="InterPro" id="IPR029058">
    <property type="entry name" value="AB_hydrolase_fold"/>
</dbReference>
<dbReference type="Pfam" id="PF12697">
    <property type="entry name" value="Abhydrolase_6"/>
    <property type="match status" value="1"/>
</dbReference>
<dbReference type="GeneID" id="28734409"/>